<protein>
    <recommendedName>
        <fullName evidence="4">Chitinase</fullName>
    </recommendedName>
</protein>
<feature type="chain" id="PRO_5047071014" description="Chitinase" evidence="1">
    <location>
        <begin position="24"/>
        <end position="87"/>
    </location>
</feature>
<gene>
    <name evidence="2" type="ORF">ACIBG2_45445</name>
</gene>
<keyword evidence="3" id="KW-1185">Reference proteome</keyword>
<comment type="caution">
    <text evidence="2">The sequence shown here is derived from an EMBL/GenBank/DDBJ whole genome shotgun (WGS) entry which is preliminary data.</text>
</comment>
<name>A0ABW7Z956_9ACTN</name>
<dbReference type="EMBL" id="JBITGY010000016">
    <property type="protein sequence ID" value="MFI6504698.1"/>
    <property type="molecule type" value="Genomic_DNA"/>
</dbReference>
<accession>A0ABW7Z956</accession>
<feature type="signal peptide" evidence="1">
    <location>
        <begin position="1"/>
        <end position="23"/>
    </location>
</feature>
<sequence>MQPHLVKYLAALLTGLGLSLAPALPASSQGNDTSSAQAVSLGREWVGWFSTLQHCTATGQDYVRHNGASGYACQPSGTGYDLYVTYP</sequence>
<evidence type="ECO:0000313" key="3">
    <source>
        <dbReference type="Proteomes" id="UP001612741"/>
    </source>
</evidence>
<proteinExistence type="predicted"/>
<evidence type="ECO:0008006" key="4">
    <source>
        <dbReference type="Google" id="ProtNLM"/>
    </source>
</evidence>
<keyword evidence="1" id="KW-0732">Signal</keyword>
<dbReference type="Proteomes" id="UP001612741">
    <property type="component" value="Unassembled WGS sequence"/>
</dbReference>
<evidence type="ECO:0000313" key="2">
    <source>
        <dbReference type="EMBL" id="MFI6504698.1"/>
    </source>
</evidence>
<reference evidence="2 3" key="1">
    <citation type="submission" date="2024-10" db="EMBL/GenBank/DDBJ databases">
        <title>The Natural Products Discovery Center: Release of the First 8490 Sequenced Strains for Exploring Actinobacteria Biosynthetic Diversity.</title>
        <authorList>
            <person name="Kalkreuter E."/>
            <person name="Kautsar S.A."/>
            <person name="Yang D."/>
            <person name="Bader C.D."/>
            <person name="Teijaro C.N."/>
            <person name="Fluegel L."/>
            <person name="Davis C.M."/>
            <person name="Simpson J.R."/>
            <person name="Lauterbach L."/>
            <person name="Steele A.D."/>
            <person name="Gui C."/>
            <person name="Meng S."/>
            <person name="Li G."/>
            <person name="Viehrig K."/>
            <person name="Ye F."/>
            <person name="Su P."/>
            <person name="Kiefer A.F."/>
            <person name="Nichols A."/>
            <person name="Cepeda A.J."/>
            <person name="Yan W."/>
            <person name="Fan B."/>
            <person name="Jiang Y."/>
            <person name="Adhikari A."/>
            <person name="Zheng C.-J."/>
            <person name="Schuster L."/>
            <person name="Cowan T.M."/>
            <person name="Smanski M.J."/>
            <person name="Chevrette M.G."/>
            <person name="De Carvalho L.P.S."/>
            <person name="Shen B."/>
        </authorList>
    </citation>
    <scope>NUCLEOTIDE SEQUENCE [LARGE SCALE GENOMIC DNA]</scope>
    <source>
        <strain evidence="2 3">NPDC050545</strain>
    </source>
</reference>
<dbReference type="RefSeq" id="WP_397090553.1">
    <property type="nucleotide sequence ID" value="NZ_JBITGY010000016.1"/>
</dbReference>
<organism evidence="2 3">
    <name type="scientific">Nonomuraea typhae</name>
    <dbReference type="NCBI Taxonomy" id="2603600"/>
    <lineage>
        <taxon>Bacteria</taxon>
        <taxon>Bacillati</taxon>
        <taxon>Actinomycetota</taxon>
        <taxon>Actinomycetes</taxon>
        <taxon>Streptosporangiales</taxon>
        <taxon>Streptosporangiaceae</taxon>
        <taxon>Nonomuraea</taxon>
    </lineage>
</organism>
<evidence type="ECO:0000256" key="1">
    <source>
        <dbReference type="SAM" id="SignalP"/>
    </source>
</evidence>